<feature type="transmembrane region" description="Helical" evidence="11">
    <location>
        <begin position="162"/>
        <end position="180"/>
    </location>
</feature>
<dbReference type="InterPro" id="IPR018488">
    <property type="entry name" value="cNMP-bd_CS"/>
</dbReference>
<dbReference type="Pfam" id="PF00520">
    <property type="entry name" value="Ion_trans"/>
    <property type="match status" value="1"/>
</dbReference>
<accession>A0AAV4NXL1</accession>
<comment type="subcellular location">
    <subcellularLocation>
        <location evidence="1">Membrane</location>
        <topology evidence="1">Multi-pass membrane protein</topology>
    </subcellularLocation>
</comment>
<organism evidence="13 14">
    <name type="scientific">Caerostris extrusa</name>
    <name type="common">Bark spider</name>
    <name type="synonym">Caerostris bankana</name>
    <dbReference type="NCBI Taxonomy" id="172846"/>
    <lineage>
        <taxon>Eukaryota</taxon>
        <taxon>Metazoa</taxon>
        <taxon>Ecdysozoa</taxon>
        <taxon>Arthropoda</taxon>
        <taxon>Chelicerata</taxon>
        <taxon>Arachnida</taxon>
        <taxon>Araneae</taxon>
        <taxon>Araneomorphae</taxon>
        <taxon>Entelegynae</taxon>
        <taxon>Araneoidea</taxon>
        <taxon>Araneidae</taxon>
        <taxon>Caerostris</taxon>
    </lineage>
</organism>
<evidence type="ECO:0000313" key="13">
    <source>
        <dbReference type="EMBL" id="GIX89040.1"/>
    </source>
</evidence>
<feature type="domain" description="Cyclic nucleotide-binding" evidence="12">
    <location>
        <begin position="481"/>
        <end position="544"/>
    </location>
</feature>
<dbReference type="PANTHER" id="PTHR45638">
    <property type="entry name" value="CYCLIC NUCLEOTIDE-GATED CATION CHANNEL SUBUNIT A"/>
    <property type="match status" value="1"/>
</dbReference>
<dbReference type="EMBL" id="BPLR01003817">
    <property type="protein sequence ID" value="GIX89040.1"/>
    <property type="molecule type" value="Genomic_DNA"/>
</dbReference>
<keyword evidence="14" id="KW-1185">Reference proteome</keyword>
<dbReference type="Gene3D" id="2.60.120.10">
    <property type="entry name" value="Jelly Rolls"/>
    <property type="match status" value="2"/>
</dbReference>
<dbReference type="Gene3D" id="1.10.287.630">
    <property type="entry name" value="Helix hairpin bin"/>
    <property type="match status" value="1"/>
</dbReference>
<feature type="transmembrane region" description="Helical" evidence="11">
    <location>
        <begin position="186"/>
        <end position="207"/>
    </location>
</feature>
<dbReference type="GO" id="GO:0005223">
    <property type="term" value="F:intracellularly cGMP-activated cation channel activity"/>
    <property type="evidence" value="ECO:0007669"/>
    <property type="project" value="TreeGrafter"/>
</dbReference>
<dbReference type="InterPro" id="IPR014710">
    <property type="entry name" value="RmlC-like_jellyroll"/>
</dbReference>
<dbReference type="FunFam" id="1.10.287.630:FF:000001">
    <property type="entry name" value="Cyclic nucleotide-gated channel alpha 3"/>
    <property type="match status" value="1"/>
</dbReference>
<feature type="region of interest" description="Disordered" evidence="10">
    <location>
        <begin position="1"/>
        <end position="31"/>
    </location>
</feature>
<dbReference type="Gene3D" id="1.20.5.300">
    <property type="match status" value="1"/>
</dbReference>
<dbReference type="Proteomes" id="UP001054945">
    <property type="component" value="Unassembled WGS sequence"/>
</dbReference>
<feature type="coiled-coil region" evidence="9">
    <location>
        <begin position="584"/>
        <end position="618"/>
    </location>
</feature>
<dbReference type="CDD" id="cd00038">
    <property type="entry name" value="CAP_ED"/>
    <property type="match status" value="1"/>
</dbReference>
<keyword evidence="8" id="KW-0407">Ion channel</keyword>
<dbReference type="SMART" id="SM00100">
    <property type="entry name" value="cNMP"/>
    <property type="match status" value="1"/>
</dbReference>
<dbReference type="GO" id="GO:0044877">
    <property type="term" value="F:protein-containing complex binding"/>
    <property type="evidence" value="ECO:0007669"/>
    <property type="project" value="TreeGrafter"/>
</dbReference>
<dbReference type="GO" id="GO:0030553">
    <property type="term" value="F:cGMP binding"/>
    <property type="evidence" value="ECO:0007669"/>
    <property type="project" value="TreeGrafter"/>
</dbReference>
<evidence type="ECO:0000259" key="12">
    <source>
        <dbReference type="PROSITE" id="PS50042"/>
    </source>
</evidence>
<evidence type="ECO:0000256" key="10">
    <source>
        <dbReference type="SAM" id="MobiDB-lite"/>
    </source>
</evidence>
<keyword evidence="3 11" id="KW-0812">Transmembrane</keyword>
<dbReference type="PANTHER" id="PTHR45638:SF11">
    <property type="entry name" value="CYCLIC NUCLEOTIDE-GATED CATION CHANNEL SUBUNIT A"/>
    <property type="match status" value="1"/>
</dbReference>
<dbReference type="SUPFAM" id="SSF81324">
    <property type="entry name" value="Voltage-gated potassium channels"/>
    <property type="match status" value="1"/>
</dbReference>
<evidence type="ECO:0000256" key="2">
    <source>
        <dbReference type="ARBA" id="ARBA00022448"/>
    </source>
</evidence>
<dbReference type="Gene3D" id="1.10.287.70">
    <property type="match status" value="1"/>
</dbReference>
<dbReference type="AlphaFoldDB" id="A0AAV4NXL1"/>
<sequence length="657" mass="75239">MAEGAGNSHQMQTLENGVSPATPLSPSSTRSQSLCSEIIRIEQQSTDSNSHCRSRFSALVNTVRNALLVTGTSRKKATLQQRPDSFLEKFTSQPTQNTEDEVEQSCLKSVLQSGDGHPMSDLLREEITRRERGSLCCDGSRPNLKLKKIALAGGKKIEVKRYIIILSVVIFRALVLDPAAQLYYRWLAIISLAILYNVIIIIGRSVFWELQNLCPRMWYFMDYLCDILYITDIAVHCRTGYLEQGLLVRDRNKLIKNYTSSVAFKLDILSIFPTDLFYVIIGTSCECKVPCSVIVRLNRLFRFPRMSEFFDRTETRTNFPYAFRIAKLILYILVIIHWNACFFFAMSYAIGFGSDTWVYKNVSDPKGSTVPEQDIEYLFVVVDFLVGVLIFATIVGNIGSMITNMNAARADFQSKMDNVKQYLEFRKVGQDLENRVIKWFEYLWTNKQSLDENTVTSTLPDKLKAEIAIHVHLDTLKQVRIFQDCEPGLLVQLVLRLRLQVFSPGDYICRKGDVGKEMYIVKRGKLHVVADDANVRSVGYSDLFCLSKEDLWEVLEEYPEAQKLLIERGKQILIKDGLLDEDAIKAAEIQQEALNTKLDRLENNIDVLQTRLSRLLAEFVVSQNSLKQRIHRLEKQGHRTADDPKVTNITEDKEEYF</sequence>
<dbReference type="InterPro" id="IPR005821">
    <property type="entry name" value="Ion_trans_dom"/>
</dbReference>
<feature type="compositionally biased region" description="Polar residues" evidence="10">
    <location>
        <begin position="7"/>
        <end position="16"/>
    </location>
</feature>
<evidence type="ECO:0000256" key="7">
    <source>
        <dbReference type="ARBA" id="ARBA00023286"/>
    </source>
</evidence>
<dbReference type="SUPFAM" id="SSF51206">
    <property type="entry name" value="cAMP-binding domain-like"/>
    <property type="match status" value="1"/>
</dbReference>
<evidence type="ECO:0000256" key="8">
    <source>
        <dbReference type="ARBA" id="ARBA00023303"/>
    </source>
</evidence>
<keyword evidence="2" id="KW-0813">Transport</keyword>
<evidence type="ECO:0000256" key="9">
    <source>
        <dbReference type="SAM" id="Coils"/>
    </source>
</evidence>
<keyword evidence="7" id="KW-1071">Ligand-gated ion channel</keyword>
<comment type="caution">
    <text evidence="13">The sequence shown here is derived from an EMBL/GenBank/DDBJ whole genome shotgun (WGS) entry which is preliminary data.</text>
</comment>
<feature type="compositionally biased region" description="Polar residues" evidence="10">
    <location>
        <begin position="22"/>
        <end position="31"/>
    </location>
</feature>
<reference evidence="13 14" key="1">
    <citation type="submission" date="2021-06" db="EMBL/GenBank/DDBJ databases">
        <title>Caerostris extrusa draft genome.</title>
        <authorList>
            <person name="Kono N."/>
            <person name="Arakawa K."/>
        </authorList>
    </citation>
    <scope>NUCLEOTIDE SEQUENCE [LARGE SCALE GENOMIC DNA]</scope>
</reference>
<evidence type="ECO:0000256" key="11">
    <source>
        <dbReference type="SAM" id="Phobius"/>
    </source>
</evidence>
<dbReference type="PROSITE" id="PS00888">
    <property type="entry name" value="CNMP_BINDING_1"/>
    <property type="match status" value="1"/>
</dbReference>
<dbReference type="GO" id="GO:0005886">
    <property type="term" value="C:plasma membrane"/>
    <property type="evidence" value="ECO:0007669"/>
    <property type="project" value="TreeGrafter"/>
</dbReference>
<evidence type="ECO:0000313" key="14">
    <source>
        <dbReference type="Proteomes" id="UP001054945"/>
    </source>
</evidence>
<evidence type="ECO:0000256" key="6">
    <source>
        <dbReference type="ARBA" id="ARBA00023136"/>
    </source>
</evidence>
<dbReference type="InterPro" id="IPR032406">
    <property type="entry name" value="CLZ_dom"/>
</dbReference>
<gene>
    <name evidence="13" type="primary">Cnga3</name>
    <name evidence="13" type="ORF">CEXT_375551</name>
</gene>
<feature type="region of interest" description="Disordered" evidence="10">
    <location>
        <begin position="637"/>
        <end position="657"/>
    </location>
</feature>
<feature type="transmembrane region" description="Helical" evidence="11">
    <location>
        <begin position="377"/>
        <end position="399"/>
    </location>
</feature>
<dbReference type="InterPro" id="IPR000595">
    <property type="entry name" value="cNMP-bd_dom"/>
</dbReference>
<evidence type="ECO:0000256" key="3">
    <source>
        <dbReference type="ARBA" id="ARBA00022692"/>
    </source>
</evidence>
<feature type="transmembrane region" description="Helical" evidence="11">
    <location>
        <begin position="328"/>
        <end position="350"/>
    </location>
</feature>
<protein>
    <submittedName>
        <fullName evidence="13">Cyclic nucleotide-gated cation channel alpha-3</fullName>
    </submittedName>
</protein>
<proteinExistence type="predicted"/>
<dbReference type="PROSITE" id="PS50042">
    <property type="entry name" value="CNMP_BINDING_3"/>
    <property type="match status" value="1"/>
</dbReference>
<keyword evidence="6 11" id="KW-0472">Membrane</keyword>
<evidence type="ECO:0000256" key="4">
    <source>
        <dbReference type="ARBA" id="ARBA00022989"/>
    </source>
</evidence>
<dbReference type="InterPro" id="IPR050866">
    <property type="entry name" value="CNG_cation_channel"/>
</dbReference>
<name>A0AAV4NXL1_CAEEX</name>
<keyword evidence="4 11" id="KW-1133">Transmembrane helix</keyword>
<keyword evidence="9" id="KW-0175">Coiled coil</keyword>
<dbReference type="Pfam" id="PF16526">
    <property type="entry name" value="CLZ"/>
    <property type="match status" value="1"/>
</dbReference>
<evidence type="ECO:0000256" key="5">
    <source>
        <dbReference type="ARBA" id="ARBA00023065"/>
    </source>
</evidence>
<dbReference type="GO" id="GO:0017071">
    <property type="term" value="C:intracellular cyclic nucleotide activated cation channel complex"/>
    <property type="evidence" value="ECO:0007669"/>
    <property type="project" value="TreeGrafter"/>
</dbReference>
<dbReference type="GO" id="GO:0005222">
    <property type="term" value="F:intracellularly cAMP-activated cation channel activity"/>
    <property type="evidence" value="ECO:0007669"/>
    <property type="project" value="TreeGrafter"/>
</dbReference>
<keyword evidence="5" id="KW-0406">Ion transport</keyword>
<evidence type="ECO:0000256" key="1">
    <source>
        <dbReference type="ARBA" id="ARBA00004141"/>
    </source>
</evidence>
<dbReference type="InterPro" id="IPR018490">
    <property type="entry name" value="cNMP-bd_dom_sf"/>
</dbReference>